<evidence type="ECO:0000256" key="2">
    <source>
        <dbReference type="SAM" id="Phobius"/>
    </source>
</evidence>
<dbReference type="RefSeq" id="WP_211463245.1">
    <property type="nucleotide sequence ID" value="NZ_JAGSXH010000001.1"/>
</dbReference>
<keyword evidence="4" id="KW-1185">Reference proteome</keyword>
<keyword evidence="2" id="KW-1133">Transmembrane helix</keyword>
<dbReference type="EMBL" id="JAGSXH010000001">
    <property type="protein sequence ID" value="MBS2961505.1"/>
    <property type="molecule type" value="Genomic_DNA"/>
</dbReference>
<organism evidence="3 4">
    <name type="scientific">Actinocrinis puniceicyclus</name>
    <dbReference type="NCBI Taxonomy" id="977794"/>
    <lineage>
        <taxon>Bacteria</taxon>
        <taxon>Bacillati</taxon>
        <taxon>Actinomycetota</taxon>
        <taxon>Actinomycetes</taxon>
        <taxon>Catenulisporales</taxon>
        <taxon>Actinospicaceae</taxon>
        <taxon>Actinocrinis</taxon>
    </lineage>
</organism>
<feature type="compositionally biased region" description="Low complexity" evidence="1">
    <location>
        <begin position="109"/>
        <end position="123"/>
    </location>
</feature>
<name>A0A8J7WIF0_9ACTN</name>
<evidence type="ECO:0000313" key="4">
    <source>
        <dbReference type="Proteomes" id="UP000677913"/>
    </source>
</evidence>
<accession>A0A8J7WIF0</accession>
<evidence type="ECO:0008006" key="5">
    <source>
        <dbReference type="Google" id="ProtNLM"/>
    </source>
</evidence>
<dbReference type="AlphaFoldDB" id="A0A8J7WIF0"/>
<reference evidence="3" key="1">
    <citation type="submission" date="2021-04" db="EMBL/GenBank/DDBJ databases">
        <title>Genome based classification of Actinospica acidithermotolerans sp. nov., an actinobacterium isolated from an Indonesian hot spring.</title>
        <authorList>
            <person name="Kusuma A.B."/>
            <person name="Putra K.E."/>
            <person name="Nafisah S."/>
            <person name="Loh J."/>
            <person name="Nouioui I."/>
            <person name="Goodfellow M."/>
        </authorList>
    </citation>
    <scope>NUCLEOTIDE SEQUENCE</scope>
    <source>
        <strain evidence="3">DSM 45618</strain>
    </source>
</reference>
<keyword evidence="2" id="KW-0472">Membrane</keyword>
<comment type="caution">
    <text evidence="3">The sequence shown here is derived from an EMBL/GenBank/DDBJ whole genome shotgun (WGS) entry which is preliminary data.</text>
</comment>
<protein>
    <recommendedName>
        <fullName evidence="5">Lipopolysaccharide assembly protein A domain-containing protein</fullName>
    </recommendedName>
</protein>
<feature type="compositionally biased region" description="Basic residues" evidence="1">
    <location>
        <begin position="124"/>
        <end position="135"/>
    </location>
</feature>
<feature type="region of interest" description="Disordered" evidence="1">
    <location>
        <begin position="102"/>
        <end position="135"/>
    </location>
</feature>
<evidence type="ECO:0000313" key="3">
    <source>
        <dbReference type="EMBL" id="MBS2961505.1"/>
    </source>
</evidence>
<sequence length="135" mass="14517">MLLLGLLLAGAAGAFTGLLIAYNASGGPEYTVTMFGNTLGTLNTLEIFISGIVLALIFCLGLLMMRGGAAMARRRRVSRREQRRQTAAALAERDAMANRLRDTGSYEGDPAVTATQTDVAATTPRRRHRPHVFGH</sequence>
<evidence type="ECO:0000256" key="1">
    <source>
        <dbReference type="SAM" id="MobiDB-lite"/>
    </source>
</evidence>
<proteinExistence type="predicted"/>
<feature type="transmembrane region" description="Helical" evidence="2">
    <location>
        <begin position="45"/>
        <end position="65"/>
    </location>
</feature>
<keyword evidence="2" id="KW-0812">Transmembrane</keyword>
<gene>
    <name evidence="3" type="ORF">KGA66_00505</name>
</gene>
<dbReference type="Proteomes" id="UP000677913">
    <property type="component" value="Unassembled WGS sequence"/>
</dbReference>